<reference evidence="3 4" key="1">
    <citation type="submission" date="2018-06" db="EMBL/GenBank/DDBJ databases">
        <authorList>
            <consortium name="Pathogen Informatics"/>
            <person name="Doyle S."/>
        </authorList>
    </citation>
    <scope>NUCLEOTIDE SEQUENCE [LARGE SCALE GENOMIC DNA]</scope>
    <source>
        <strain evidence="3 4">NCTC5052</strain>
    </source>
</reference>
<dbReference type="PANTHER" id="PTHR43546">
    <property type="entry name" value="UPF0173 METAL-DEPENDENT HYDROLASE MJ1163-RELATED"/>
    <property type="match status" value="1"/>
</dbReference>
<evidence type="ECO:0000313" key="4">
    <source>
        <dbReference type="Proteomes" id="UP000254103"/>
    </source>
</evidence>
<dbReference type="SUPFAM" id="SSF56281">
    <property type="entry name" value="Metallo-hydrolase/oxidoreductase"/>
    <property type="match status" value="1"/>
</dbReference>
<organism evidence="3 4">
    <name type="scientific">Klebsiella pneumoniae</name>
    <dbReference type="NCBI Taxonomy" id="573"/>
    <lineage>
        <taxon>Bacteria</taxon>
        <taxon>Pseudomonadati</taxon>
        <taxon>Pseudomonadota</taxon>
        <taxon>Gammaproteobacteria</taxon>
        <taxon>Enterobacterales</taxon>
        <taxon>Enterobacteriaceae</taxon>
        <taxon>Klebsiella/Raoultella group</taxon>
        <taxon>Klebsiella</taxon>
        <taxon>Klebsiella pneumoniae complex</taxon>
    </lineage>
</organism>
<protein>
    <submittedName>
        <fullName evidence="3">Metallo-beta-lactamase domain protein</fullName>
    </submittedName>
</protein>
<dbReference type="InterPro" id="IPR050114">
    <property type="entry name" value="UPF0173_UPF0282_UlaG_hydrolase"/>
</dbReference>
<dbReference type="PANTHER" id="PTHR43546:SF9">
    <property type="entry name" value="L-ASCORBATE-6-PHOSPHATE LACTONASE ULAG-RELATED"/>
    <property type="match status" value="1"/>
</dbReference>
<keyword evidence="1" id="KW-0378">Hydrolase</keyword>
<dbReference type="EMBL" id="UGLJ01000002">
    <property type="protein sequence ID" value="STT96501.1"/>
    <property type="molecule type" value="Genomic_DNA"/>
</dbReference>
<dbReference type="InterPro" id="IPR036866">
    <property type="entry name" value="RibonucZ/Hydroxyglut_hydro"/>
</dbReference>
<dbReference type="InterPro" id="IPR001279">
    <property type="entry name" value="Metallo-B-lactamas"/>
</dbReference>
<name>A0A377Y611_KLEPN</name>
<gene>
    <name evidence="3" type="ORF">NCTC5052_05052</name>
</gene>
<proteinExistence type="predicted"/>
<accession>A0A377Y611</accession>
<dbReference type="GO" id="GO:0016787">
    <property type="term" value="F:hydrolase activity"/>
    <property type="evidence" value="ECO:0007669"/>
    <property type="project" value="UniProtKB-KW"/>
</dbReference>
<dbReference type="SMART" id="SM00849">
    <property type="entry name" value="Lactamase_B"/>
    <property type="match status" value="1"/>
</dbReference>
<dbReference type="AlphaFoldDB" id="A0A377Y611"/>
<evidence type="ECO:0000256" key="1">
    <source>
        <dbReference type="ARBA" id="ARBA00022801"/>
    </source>
</evidence>
<dbReference type="Gene3D" id="3.60.15.10">
    <property type="entry name" value="Ribonuclease Z/Hydroxyacylglutathione hydrolase-like"/>
    <property type="match status" value="1"/>
</dbReference>
<evidence type="ECO:0000259" key="2">
    <source>
        <dbReference type="SMART" id="SM00849"/>
    </source>
</evidence>
<dbReference type="Pfam" id="PF12706">
    <property type="entry name" value="Lactamase_B_2"/>
    <property type="match status" value="1"/>
</dbReference>
<dbReference type="Proteomes" id="UP000254103">
    <property type="component" value="Unassembled WGS sequence"/>
</dbReference>
<evidence type="ECO:0000313" key="3">
    <source>
        <dbReference type="EMBL" id="STT96501.1"/>
    </source>
</evidence>
<feature type="domain" description="Metallo-beta-lactamase" evidence="2">
    <location>
        <begin position="6"/>
        <end position="221"/>
    </location>
</feature>
<sequence>MNITHIRNATQIIDYAGKRFLIDPMLADKGAWPGFPGTARSELRNPLVELPFSRDKIIDVDAVIVTHTHDDHWDAAAIAAIPKTLPVFVQHEADAALLRSQGFQDLRLLSADSEFAGVRLLKTTSGQHGSDRTYAVPAMAERLGEACSVVFRHPQEKTLWLVGDTIWRDDIAADLLKLRPDVVVLNAGYAHVIGFGPIIMGKEDLLNVHFTLPEAKIMAIHLEAVNHCLVSREEMRQYALDNQIADVVSIPQDGETVVY</sequence>